<dbReference type="GO" id="GO:0001817">
    <property type="term" value="P:regulation of cytokine production"/>
    <property type="evidence" value="ECO:0007669"/>
    <property type="project" value="UniProtKB-ARBA"/>
</dbReference>
<dbReference type="Proteomes" id="UP001347796">
    <property type="component" value="Unassembled WGS sequence"/>
</dbReference>
<accession>A0AAN8PHP8</accession>
<evidence type="ECO:0000256" key="2">
    <source>
        <dbReference type="ARBA" id="ARBA00010407"/>
    </source>
</evidence>
<dbReference type="GO" id="GO:0061578">
    <property type="term" value="F:K63-linked deubiquitinase activity"/>
    <property type="evidence" value="ECO:0007669"/>
    <property type="project" value="TreeGrafter"/>
</dbReference>
<evidence type="ECO:0000256" key="6">
    <source>
        <dbReference type="ARBA" id="ARBA00022801"/>
    </source>
</evidence>
<dbReference type="Pfam" id="PF02338">
    <property type="entry name" value="OTU"/>
    <property type="match status" value="1"/>
</dbReference>
<feature type="domain" description="OTU" evidence="10">
    <location>
        <begin position="172"/>
        <end position="296"/>
    </location>
</feature>
<dbReference type="InterPro" id="IPR050704">
    <property type="entry name" value="Peptidase_C85-like"/>
</dbReference>
<evidence type="ECO:0000259" key="10">
    <source>
        <dbReference type="PROSITE" id="PS50802"/>
    </source>
</evidence>
<keyword evidence="4" id="KW-0645">Protease</keyword>
<evidence type="ECO:0000256" key="9">
    <source>
        <dbReference type="SAM" id="MobiDB-lite"/>
    </source>
</evidence>
<dbReference type="GO" id="GO:0004843">
    <property type="term" value="F:cysteine-type deubiquitinase activity"/>
    <property type="evidence" value="ECO:0007669"/>
    <property type="project" value="UniProtKB-EC"/>
</dbReference>
<dbReference type="EMBL" id="JAZGQO010000010">
    <property type="protein sequence ID" value="KAK6176369.1"/>
    <property type="molecule type" value="Genomic_DNA"/>
</dbReference>
<keyword evidence="12" id="KW-1185">Reference proteome</keyword>
<evidence type="ECO:0000256" key="1">
    <source>
        <dbReference type="ARBA" id="ARBA00000707"/>
    </source>
</evidence>
<dbReference type="GO" id="GO:0010629">
    <property type="term" value="P:negative regulation of gene expression"/>
    <property type="evidence" value="ECO:0007669"/>
    <property type="project" value="UniProtKB-ARBA"/>
</dbReference>
<keyword evidence="6" id="KW-0378">Hydrolase</keyword>
<dbReference type="InterPro" id="IPR038765">
    <property type="entry name" value="Papain-like_cys_pep_sf"/>
</dbReference>
<dbReference type="PANTHER" id="PTHR12419:SF4">
    <property type="entry name" value="OTU DOMAIN-CONTAINING PROTEIN 5"/>
    <property type="match status" value="1"/>
</dbReference>
<dbReference type="GO" id="GO:0030154">
    <property type="term" value="P:cell differentiation"/>
    <property type="evidence" value="ECO:0007669"/>
    <property type="project" value="UniProtKB-ARBA"/>
</dbReference>
<evidence type="ECO:0000256" key="8">
    <source>
        <dbReference type="ARBA" id="ARBA00033460"/>
    </source>
</evidence>
<feature type="region of interest" description="Disordered" evidence="9">
    <location>
        <begin position="373"/>
        <end position="453"/>
    </location>
</feature>
<dbReference type="Gene3D" id="3.90.70.80">
    <property type="match status" value="1"/>
</dbReference>
<comment type="catalytic activity">
    <reaction evidence="1">
        <text>Thiol-dependent hydrolysis of ester, thioester, amide, peptide and isopeptide bonds formed by the C-terminal Gly of ubiquitin (a 76-residue protein attached to proteins as an intracellular targeting signal).</text>
        <dbReference type="EC" id="3.4.19.12"/>
    </reaction>
</comment>
<keyword evidence="7" id="KW-0788">Thiol protease</keyword>
<feature type="region of interest" description="Disordered" evidence="9">
    <location>
        <begin position="1"/>
        <end position="153"/>
    </location>
</feature>
<keyword evidence="5" id="KW-0833">Ubl conjugation pathway</keyword>
<feature type="compositionally biased region" description="Polar residues" evidence="9">
    <location>
        <begin position="83"/>
        <end position="95"/>
    </location>
</feature>
<feature type="compositionally biased region" description="Basic residues" evidence="9">
    <location>
        <begin position="96"/>
        <end position="115"/>
    </location>
</feature>
<evidence type="ECO:0000256" key="7">
    <source>
        <dbReference type="ARBA" id="ARBA00022807"/>
    </source>
</evidence>
<evidence type="ECO:0000256" key="5">
    <source>
        <dbReference type="ARBA" id="ARBA00022786"/>
    </source>
</evidence>
<protein>
    <recommendedName>
        <fullName evidence="3">ubiquitinyl hydrolase 1</fullName>
        <ecNumber evidence="3">3.4.19.12</ecNumber>
    </recommendedName>
    <alternativeName>
        <fullName evidence="8">Deubiquitinating enzyme A</fullName>
    </alternativeName>
</protein>
<comment type="similarity">
    <text evidence="2">Belongs to the peptidase C85 family.</text>
</comment>
<proteinExistence type="inferred from homology"/>
<comment type="caution">
    <text evidence="11">The sequence shown here is derived from an EMBL/GenBank/DDBJ whole genome shotgun (WGS) entry which is preliminary data.</text>
</comment>
<feature type="compositionally biased region" description="Basic residues" evidence="9">
    <location>
        <begin position="24"/>
        <end position="44"/>
    </location>
</feature>
<gene>
    <name evidence="11" type="ORF">SNE40_014669</name>
</gene>
<evidence type="ECO:0000256" key="4">
    <source>
        <dbReference type="ARBA" id="ARBA00022670"/>
    </source>
</evidence>
<dbReference type="GO" id="GO:0016579">
    <property type="term" value="P:protein deubiquitination"/>
    <property type="evidence" value="ECO:0007669"/>
    <property type="project" value="TreeGrafter"/>
</dbReference>
<dbReference type="GO" id="GO:0006508">
    <property type="term" value="P:proteolysis"/>
    <property type="evidence" value="ECO:0007669"/>
    <property type="project" value="UniProtKB-KW"/>
</dbReference>
<dbReference type="InterPro" id="IPR003323">
    <property type="entry name" value="OTU_dom"/>
</dbReference>
<evidence type="ECO:0000313" key="12">
    <source>
        <dbReference type="Proteomes" id="UP001347796"/>
    </source>
</evidence>
<dbReference type="FunFam" id="3.90.70.80:FF:000002">
    <property type="entry name" value="OTU domain-containing protein 5 isoform X2"/>
    <property type="match status" value="1"/>
</dbReference>
<dbReference type="SUPFAM" id="SSF54001">
    <property type="entry name" value="Cysteine proteinases"/>
    <property type="match status" value="1"/>
</dbReference>
<organism evidence="11 12">
    <name type="scientific">Patella caerulea</name>
    <name type="common">Rayed Mediterranean limpet</name>
    <dbReference type="NCBI Taxonomy" id="87958"/>
    <lineage>
        <taxon>Eukaryota</taxon>
        <taxon>Metazoa</taxon>
        <taxon>Spiralia</taxon>
        <taxon>Lophotrochozoa</taxon>
        <taxon>Mollusca</taxon>
        <taxon>Gastropoda</taxon>
        <taxon>Patellogastropoda</taxon>
        <taxon>Patelloidea</taxon>
        <taxon>Patellidae</taxon>
        <taxon>Patella</taxon>
    </lineage>
</organism>
<dbReference type="AlphaFoldDB" id="A0AAN8PHP8"/>
<dbReference type="EC" id="3.4.19.12" evidence="3"/>
<feature type="compositionally biased region" description="Low complexity" evidence="9">
    <location>
        <begin position="380"/>
        <end position="394"/>
    </location>
</feature>
<reference evidence="11 12" key="1">
    <citation type="submission" date="2024-01" db="EMBL/GenBank/DDBJ databases">
        <title>The genome of the rayed Mediterranean limpet Patella caerulea (Linnaeus, 1758).</title>
        <authorList>
            <person name="Anh-Thu Weber A."/>
            <person name="Halstead-Nussloch G."/>
        </authorList>
    </citation>
    <scope>NUCLEOTIDE SEQUENCE [LARGE SCALE GENOMIC DNA]</scope>
    <source>
        <strain evidence="11">AATW-2023a</strain>
        <tissue evidence="11">Whole specimen</tissue>
    </source>
</reference>
<feature type="compositionally biased region" description="Low complexity" evidence="9">
    <location>
        <begin position="515"/>
        <end position="537"/>
    </location>
</feature>
<feature type="region of interest" description="Disordered" evidence="9">
    <location>
        <begin position="507"/>
        <end position="537"/>
    </location>
</feature>
<dbReference type="CDD" id="cd22752">
    <property type="entry name" value="OTU_OTUD5-like"/>
    <property type="match status" value="1"/>
</dbReference>
<evidence type="ECO:0000256" key="3">
    <source>
        <dbReference type="ARBA" id="ARBA00012759"/>
    </source>
</evidence>
<feature type="compositionally biased region" description="Basic and acidic residues" evidence="9">
    <location>
        <begin position="11"/>
        <end position="23"/>
    </location>
</feature>
<evidence type="ECO:0000313" key="11">
    <source>
        <dbReference type="EMBL" id="KAK6176369.1"/>
    </source>
</evidence>
<dbReference type="GO" id="GO:0051241">
    <property type="term" value="P:negative regulation of multicellular organismal process"/>
    <property type="evidence" value="ECO:0007669"/>
    <property type="project" value="UniProtKB-ARBA"/>
</dbReference>
<dbReference type="PROSITE" id="PS50802">
    <property type="entry name" value="OTU"/>
    <property type="match status" value="1"/>
</dbReference>
<feature type="compositionally biased region" description="Basic residues" evidence="9">
    <location>
        <begin position="1"/>
        <end position="10"/>
    </location>
</feature>
<dbReference type="PANTHER" id="PTHR12419">
    <property type="entry name" value="OTU DOMAIN CONTAINING PROTEIN"/>
    <property type="match status" value="1"/>
</dbReference>
<sequence>MTILPKKKATKDKTDSDKSEHAGGHSHSHNHQHPHSHNHSHYHHNTASEVRHDKPARGRTSPTRWLPNAPREELPTHDPGGTNHETCTASISNHNINKRRHRSSPHRTNRKHRGHSTPSQPHSPCAGPSNELENECSGYNSGDEYIAPPPRSDNEEELERWFEAALKEKKGFNIKKMGEDGACLFRSIADQVYGDQEMNGVVRKHCIDYMAKNSDFFSQYVTEDFFTYLNRKRHDNCHGNHLEMQAMSELFNRRVEVYQYSLEPINIFHGDGTYSENEPIRISYHRNAHYNSIVDPYKATIGVGLGLPGFQPGLAENNLMQDAKKQSEEYHIEKAMLEDKMRETDWELTQDTIEEQVARESYLQWVQEQEKRALRQGTRSASATCSSSSDYSHSTFENTSSPDPPRNRSPRLRSGNNSNQNSPTRVEMMDVPTAPSTGQEGSSSEEKKELIPTDFTMSIGAVGGFEETSSLMDNLPPAMFGLSDYDDNDILTQVIAQSQQEYLDSLKKNKNSPQAAGSSGECSTSSSSYTPPADSPS</sequence>
<name>A0AAN8PHP8_PATCE</name>